<dbReference type="Gene3D" id="1.10.260.40">
    <property type="entry name" value="lambda repressor-like DNA-binding domains"/>
    <property type="match status" value="1"/>
</dbReference>
<dbReference type="SUPFAM" id="SSF47413">
    <property type="entry name" value="lambda repressor-like DNA-binding domains"/>
    <property type="match status" value="1"/>
</dbReference>
<evidence type="ECO:0000313" key="3">
    <source>
        <dbReference type="Proteomes" id="UP000295257"/>
    </source>
</evidence>
<accession>A0A4R5NG36</accession>
<evidence type="ECO:0000313" key="2">
    <source>
        <dbReference type="EMBL" id="TDG73199.1"/>
    </source>
</evidence>
<dbReference type="AlphaFoldDB" id="A0A4R5NG36"/>
<feature type="domain" description="HTH cro/C1-type" evidence="1">
    <location>
        <begin position="11"/>
        <end position="65"/>
    </location>
</feature>
<sequence>MATYIKDKNKLNEILIINGLTQQDLASKVGISRSYMSSIANGHKPVGTRTSKRICEVLNVKYKDIFVLTSSTKVLQK</sequence>
<gene>
    <name evidence="2" type="ORF">C5L30_000635</name>
</gene>
<dbReference type="SMART" id="SM00530">
    <property type="entry name" value="HTH_XRE"/>
    <property type="match status" value="1"/>
</dbReference>
<dbReference type="InterPro" id="IPR001387">
    <property type="entry name" value="Cro/C1-type_HTH"/>
</dbReference>
<protein>
    <recommendedName>
        <fullName evidence="1">HTH cro/C1-type domain-containing protein</fullName>
    </recommendedName>
</protein>
<evidence type="ECO:0000259" key="1">
    <source>
        <dbReference type="PROSITE" id="PS50943"/>
    </source>
</evidence>
<dbReference type="Pfam" id="PF01381">
    <property type="entry name" value="HTH_3"/>
    <property type="match status" value="1"/>
</dbReference>
<proteinExistence type="predicted"/>
<dbReference type="EMBL" id="PUFN01000011">
    <property type="protein sequence ID" value="TDG73199.1"/>
    <property type="molecule type" value="Genomic_DNA"/>
</dbReference>
<reference evidence="2 3" key="1">
    <citation type="journal article" date="2019" name="Appl. Microbiol. Biotechnol.">
        <title>Uncovering carbohydrate metabolism through a genotype-phenotype association study of 56 lactic acid bacteria genomes.</title>
        <authorList>
            <person name="Buron-Moles G."/>
            <person name="Chailyan A."/>
            <person name="Dolejs I."/>
            <person name="Forster J."/>
            <person name="Miks M.H."/>
        </authorList>
    </citation>
    <scope>NUCLEOTIDE SEQUENCE [LARGE SCALE GENOMIC DNA]</scope>
    <source>
        <strain evidence="2 3">ATCC 29644</strain>
    </source>
</reference>
<dbReference type="GO" id="GO:0003677">
    <property type="term" value="F:DNA binding"/>
    <property type="evidence" value="ECO:0007669"/>
    <property type="project" value="InterPro"/>
</dbReference>
<dbReference type="InterPro" id="IPR010982">
    <property type="entry name" value="Lambda_DNA-bd_dom_sf"/>
</dbReference>
<organism evidence="2 3">
    <name type="scientific">Companilactobacillus farciminis</name>
    <dbReference type="NCBI Taxonomy" id="1612"/>
    <lineage>
        <taxon>Bacteria</taxon>
        <taxon>Bacillati</taxon>
        <taxon>Bacillota</taxon>
        <taxon>Bacilli</taxon>
        <taxon>Lactobacillales</taxon>
        <taxon>Lactobacillaceae</taxon>
        <taxon>Companilactobacillus</taxon>
    </lineage>
</organism>
<dbReference type="RefSeq" id="WP_010019096.1">
    <property type="nucleotide sequence ID" value="NZ_CAJJMR010000040.1"/>
</dbReference>
<name>A0A4R5NG36_9LACO</name>
<dbReference type="CDD" id="cd00093">
    <property type="entry name" value="HTH_XRE"/>
    <property type="match status" value="1"/>
</dbReference>
<dbReference type="PROSITE" id="PS50943">
    <property type="entry name" value="HTH_CROC1"/>
    <property type="match status" value="1"/>
</dbReference>
<comment type="caution">
    <text evidence="2">The sequence shown here is derived from an EMBL/GenBank/DDBJ whole genome shotgun (WGS) entry which is preliminary data.</text>
</comment>
<dbReference type="Proteomes" id="UP000295257">
    <property type="component" value="Unassembled WGS sequence"/>
</dbReference>
<keyword evidence="3" id="KW-1185">Reference proteome</keyword>